<dbReference type="KEGG" id="cdes:C0J27_02885"/>
<evidence type="ECO:0000256" key="4">
    <source>
        <dbReference type="ARBA" id="ARBA00023136"/>
    </source>
</evidence>
<evidence type="ECO:0000313" key="7">
    <source>
        <dbReference type="Proteomes" id="UP000254834"/>
    </source>
</evidence>
<dbReference type="AlphaFoldDB" id="A0A345ZBK8"/>
<evidence type="ECO:0000256" key="3">
    <source>
        <dbReference type="ARBA" id="ARBA00022989"/>
    </source>
</evidence>
<comment type="subcellular location">
    <subcellularLocation>
        <location evidence="1">Membrane</location>
        <topology evidence="1">Single-pass membrane protein</topology>
    </subcellularLocation>
</comment>
<keyword evidence="3" id="KW-1133">Transmembrane helix</keyword>
<dbReference type="Proteomes" id="UP000254834">
    <property type="component" value="Chromosome"/>
</dbReference>
<accession>A0A345ZBK8</accession>
<dbReference type="Pfam" id="PF04357">
    <property type="entry name" value="TamB"/>
    <property type="match status" value="1"/>
</dbReference>
<evidence type="ECO:0000256" key="1">
    <source>
        <dbReference type="ARBA" id="ARBA00004167"/>
    </source>
</evidence>
<evidence type="ECO:0000256" key="2">
    <source>
        <dbReference type="ARBA" id="ARBA00022692"/>
    </source>
</evidence>
<keyword evidence="7" id="KW-1185">Reference proteome</keyword>
<evidence type="ECO:0000259" key="5">
    <source>
        <dbReference type="Pfam" id="PF04357"/>
    </source>
</evidence>
<keyword evidence="4" id="KW-0472">Membrane</keyword>
<dbReference type="GO" id="GO:0005886">
    <property type="term" value="C:plasma membrane"/>
    <property type="evidence" value="ECO:0007669"/>
    <property type="project" value="InterPro"/>
</dbReference>
<dbReference type="EMBL" id="CP025544">
    <property type="protein sequence ID" value="AXK60675.1"/>
    <property type="molecule type" value="Genomic_DNA"/>
</dbReference>
<feature type="domain" description="Translocation and assembly module TamB C-terminal" evidence="5">
    <location>
        <begin position="673"/>
        <end position="903"/>
    </location>
</feature>
<gene>
    <name evidence="6" type="ORF">C0J27_02885</name>
</gene>
<name>A0A345ZBK8_9BACT</name>
<dbReference type="RefSeq" id="WP_115585690.1">
    <property type="nucleotide sequence ID" value="NZ_CP025544.1"/>
</dbReference>
<reference evidence="6 7" key="1">
    <citation type="submission" date="2017-12" db="EMBL/GenBank/DDBJ databases">
        <title>Chromulinavorax destructans is a abundant pathogen of dominant heterotrophic picoflagllates.</title>
        <authorList>
            <person name="Deeg C.M."/>
            <person name="Zimmer M."/>
            <person name="Suttle C.A."/>
        </authorList>
    </citation>
    <scope>NUCLEOTIDE SEQUENCE [LARGE SCALE GENOMIC DNA]</scope>
    <source>
        <strain evidence="6 7">SeV1</strain>
    </source>
</reference>
<proteinExistence type="predicted"/>
<evidence type="ECO:0000313" key="6">
    <source>
        <dbReference type="EMBL" id="AXK60675.1"/>
    </source>
</evidence>
<organism evidence="6 7">
    <name type="scientific">Candidatus Chromulinivorax destructor</name>
    <dbReference type="NCBI Taxonomy" id="2066483"/>
    <lineage>
        <taxon>Bacteria</taxon>
        <taxon>Candidatus Babelota</taxon>
        <taxon>Candidatus Babeliae</taxon>
        <taxon>Candidatus Babeliales</taxon>
        <taxon>Candidatus Chromulinivoraceae</taxon>
        <taxon>Candidatus Chromulinivorax</taxon>
    </lineage>
</organism>
<protein>
    <recommendedName>
        <fullName evidence="5">Translocation and assembly module TamB C-terminal domain-containing protein</fullName>
    </recommendedName>
</protein>
<dbReference type="InterPro" id="IPR007452">
    <property type="entry name" value="TamB_C"/>
</dbReference>
<dbReference type="OrthoDB" id="9812874at2"/>
<sequence length="919" mass="104272">MNLRYILYRSVMVLLKILLGCVLACSIALFFASRSEVVHQEIKRSVQNMFKNDFDCHWEGELASIDLLSLDIKFRHVTIMPSNSHHGWSLYADNFHIFSSWGHFLWTGIFSCHSFFEQVVVHEEQRDGKSYFYETLSKMLSGEIAGPFSFDFIAIQQGQFIVQDSSGDIHVNYEYNFEMSRDSDGIHTKLYTIDGNFEYKGIKIIENFFGNCMFVFPYDHDLRKIYARVDCRLSIPQLQEKGACFLKGDIYESRGACIISNDDQSFIIEPLKFRLKEHAIPVTCSITIATELLQLLVVDEVVIPDLSGNATLTVMGNLLDVSSGLQGKLQVQNIAYKNNTLLERAFLTFYKEKIGYATKLFVGSTCVFYGTSTPTETSWKLDAINSVQLSPWWTSYWKMPEKKGMITAQLTKSLDNLQGSYNFSLESIKLDEQAHIKGSFTCDAEQITLQGNFLDQKFESIVAFAPTPHLISLKYYTKDETFLDFHEDDQELDKTVGFLGFNCIKNMLPDEYKSSFSQPGKIDMSGYLHQGTYFADVQTHDAHIRIPSLYNVMQSFKAAAQLNFMDKSLSVQNLVANLYEGKIYCDHAVAQLDSQSKLTFLHAPMFLDSVLISWYKGIFGVLSGRIFLSLRDDKDPVLQGNLILDKTQLQGNIFSAEFQDHLLGSLNSSQPRQENCDLDISIQTKDPITIETSFLQATAHLDFHITNNVKQPEVAGTIDIVAGELKFPYKSLFITHGHVLIMPKNSSEPMLEFVAKGKIKRYNITMRATGTVMDQQIHFDSSPHLSEEQIISLLLIGSQDSSLSAVMPAMFMQKLHEIIFGPAISKSKLDIIFNRLLQSFKNVRIYPQFTNQTGRGGVRGVIEIDATDRLHGRIDSNLMQLEDTIFEADYALTDDVTVRAIKDGPSTYGGEVEMRWKFS</sequence>
<keyword evidence="2" id="KW-0812">Transmembrane</keyword>
<dbReference type="GO" id="GO:0009306">
    <property type="term" value="P:protein secretion"/>
    <property type="evidence" value="ECO:0007669"/>
    <property type="project" value="InterPro"/>
</dbReference>